<accession>A0A667WRP8</accession>
<keyword evidence="8" id="KW-1185">Reference proteome</keyword>
<dbReference type="GeneTree" id="ENSGT01150000286899"/>
<evidence type="ECO:0000259" key="6">
    <source>
        <dbReference type="PROSITE" id="PS50089"/>
    </source>
</evidence>
<feature type="domain" description="RING-type" evidence="6">
    <location>
        <begin position="15"/>
        <end position="58"/>
    </location>
</feature>
<organism evidence="7 8">
    <name type="scientific">Myripristis murdjan</name>
    <name type="common">pinecone soldierfish</name>
    <dbReference type="NCBI Taxonomy" id="586833"/>
    <lineage>
        <taxon>Eukaryota</taxon>
        <taxon>Metazoa</taxon>
        <taxon>Chordata</taxon>
        <taxon>Craniata</taxon>
        <taxon>Vertebrata</taxon>
        <taxon>Euteleostomi</taxon>
        <taxon>Actinopterygii</taxon>
        <taxon>Neopterygii</taxon>
        <taxon>Teleostei</taxon>
        <taxon>Neoteleostei</taxon>
        <taxon>Acanthomorphata</taxon>
        <taxon>Holocentriformes</taxon>
        <taxon>Holocentridae</taxon>
        <taxon>Myripristis</taxon>
    </lineage>
</organism>
<dbReference type="GO" id="GO:0008270">
    <property type="term" value="F:zinc ion binding"/>
    <property type="evidence" value="ECO:0007669"/>
    <property type="project" value="UniProtKB-KW"/>
</dbReference>
<name>A0A667WRP8_9TELE</name>
<dbReference type="Pfam" id="PF15227">
    <property type="entry name" value="zf-C3HC4_4"/>
    <property type="match status" value="1"/>
</dbReference>
<evidence type="ECO:0000256" key="3">
    <source>
        <dbReference type="ARBA" id="ARBA00022833"/>
    </source>
</evidence>
<dbReference type="PANTHER" id="PTHR25465:SF5">
    <property type="entry name" value="E3 UBIQUITIN_ISG15 LIGASE TRIM25-RELATED"/>
    <property type="match status" value="1"/>
</dbReference>
<evidence type="ECO:0000313" key="7">
    <source>
        <dbReference type="Ensembl" id="ENSMMDP00005004323.1"/>
    </source>
</evidence>
<dbReference type="SUPFAM" id="SSF57850">
    <property type="entry name" value="RING/U-box"/>
    <property type="match status" value="1"/>
</dbReference>
<evidence type="ECO:0000256" key="4">
    <source>
        <dbReference type="PROSITE-ProRule" id="PRU00175"/>
    </source>
</evidence>
<dbReference type="InterPro" id="IPR051051">
    <property type="entry name" value="E3_ubiq-ligase_TRIM/RNF"/>
</dbReference>
<dbReference type="InParanoid" id="A0A667WRP8"/>
<keyword evidence="2 4" id="KW-0863">Zinc-finger</keyword>
<reference evidence="7" key="3">
    <citation type="submission" date="2025-09" db="UniProtKB">
        <authorList>
            <consortium name="Ensembl"/>
        </authorList>
    </citation>
    <scope>IDENTIFICATION</scope>
</reference>
<evidence type="ECO:0000256" key="5">
    <source>
        <dbReference type="SAM" id="MobiDB-lite"/>
    </source>
</evidence>
<dbReference type="PROSITE" id="PS50089">
    <property type="entry name" value="ZF_RING_2"/>
    <property type="match status" value="1"/>
</dbReference>
<dbReference type="InterPro" id="IPR001841">
    <property type="entry name" value="Znf_RING"/>
</dbReference>
<keyword evidence="3" id="KW-0862">Zinc</keyword>
<reference evidence="7" key="2">
    <citation type="submission" date="2025-08" db="UniProtKB">
        <authorList>
            <consortium name="Ensembl"/>
        </authorList>
    </citation>
    <scope>IDENTIFICATION</scope>
</reference>
<sequence>MAEPHIPVKRDHLCCRICRTFLRNPATIPCGHNFCTLCIQESWDNKERNGYLFSCPECYFTFSSRPQLITNTTLAELVNDTQRGKSGAGSKTEQSCSAGSTGEPQTPKRPRTSIEQRESGSDICRRHLTCSGLGHGLTKLIGFYSLGSTSPLNKLHDNPSTIFKDIWSWVALDERSQGHQS</sequence>
<feature type="region of interest" description="Disordered" evidence="5">
    <location>
        <begin position="81"/>
        <end position="120"/>
    </location>
</feature>
<proteinExistence type="predicted"/>
<dbReference type="Ensembl" id="ENSMMDT00005004437.1">
    <property type="protein sequence ID" value="ENSMMDP00005004323.1"/>
    <property type="gene ID" value="ENSMMDG00005002359.1"/>
</dbReference>
<dbReference type="InterPro" id="IPR017907">
    <property type="entry name" value="Znf_RING_CS"/>
</dbReference>
<evidence type="ECO:0000313" key="8">
    <source>
        <dbReference type="Proteomes" id="UP000472263"/>
    </source>
</evidence>
<keyword evidence="1" id="KW-0479">Metal-binding</keyword>
<dbReference type="Gene3D" id="3.30.40.10">
    <property type="entry name" value="Zinc/RING finger domain, C3HC4 (zinc finger)"/>
    <property type="match status" value="1"/>
</dbReference>
<dbReference type="InterPro" id="IPR013083">
    <property type="entry name" value="Znf_RING/FYVE/PHD"/>
</dbReference>
<feature type="compositionally biased region" description="Polar residues" evidence="5">
    <location>
        <begin position="89"/>
        <end position="104"/>
    </location>
</feature>
<evidence type="ECO:0000256" key="1">
    <source>
        <dbReference type="ARBA" id="ARBA00022723"/>
    </source>
</evidence>
<dbReference type="Proteomes" id="UP000472263">
    <property type="component" value="Chromosome 5"/>
</dbReference>
<dbReference type="PROSITE" id="PS00518">
    <property type="entry name" value="ZF_RING_1"/>
    <property type="match status" value="1"/>
</dbReference>
<protein>
    <recommendedName>
        <fullName evidence="6">RING-type domain-containing protein</fullName>
    </recommendedName>
</protein>
<dbReference type="SMART" id="SM00184">
    <property type="entry name" value="RING"/>
    <property type="match status" value="1"/>
</dbReference>
<dbReference type="PANTHER" id="PTHR25465">
    <property type="entry name" value="B-BOX DOMAIN CONTAINING"/>
    <property type="match status" value="1"/>
</dbReference>
<dbReference type="AlphaFoldDB" id="A0A667WRP8"/>
<evidence type="ECO:0000256" key="2">
    <source>
        <dbReference type="ARBA" id="ARBA00022771"/>
    </source>
</evidence>
<reference evidence="7" key="1">
    <citation type="submission" date="2019-06" db="EMBL/GenBank/DDBJ databases">
        <authorList>
            <consortium name="Wellcome Sanger Institute Data Sharing"/>
        </authorList>
    </citation>
    <scope>NUCLEOTIDE SEQUENCE [LARGE SCALE GENOMIC DNA]</scope>
</reference>